<evidence type="ECO:0000256" key="1">
    <source>
        <dbReference type="SAM" id="SignalP"/>
    </source>
</evidence>
<dbReference type="SMART" id="SM00869">
    <property type="entry name" value="Autotransporter"/>
    <property type="match status" value="1"/>
</dbReference>
<protein>
    <submittedName>
        <fullName evidence="3">Autotransporter domain-containing protein</fullName>
    </submittedName>
</protein>
<gene>
    <name evidence="3" type="ORF">FME95_08975</name>
</gene>
<proteinExistence type="predicted"/>
<reference evidence="3 4" key="1">
    <citation type="submission" date="2019-07" db="EMBL/GenBank/DDBJ databases">
        <title>Reinekea sp. strain SSH23 genome sequencing and assembly.</title>
        <authorList>
            <person name="Kim I."/>
        </authorList>
    </citation>
    <scope>NUCLEOTIDE SEQUENCE [LARGE SCALE GENOMIC DNA]</scope>
    <source>
        <strain evidence="3 4">SSH23</strain>
    </source>
</reference>
<dbReference type="AlphaFoldDB" id="A0A5C8Z9M3"/>
<feature type="signal peptide" evidence="1">
    <location>
        <begin position="1"/>
        <end position="23"/>
    </location>
</feature>
<sequence>MFKKSTLALLLGTSSALSLTAFADDFTIDTAETTENGGNTIDGDDSITVAEDGSIRTTSLQGRAIRTTGDENTVTNYGSITSYHTGIETTGNNNTLTNDGALSVYFASFNVTGDENTIINSGSIDMVQQFSVGVYVEGENNTILNSGSILISNDEGEQGISVAGGSNQITNSGTITTFGAGGNGGLSHAITTDGSNNVITNDGTITTNGADAYGINADGDNNTITNSGTIETAGADAYGIYSIGENANISNAGDISTSGGSAYGLYSDGDNATITNNGSISSIYYNSLAFVSTGANTTITNNGSIFTTDLGANAMAVTGDNSTIINNGSISTNDRNSDGLWLSGGYIDFTNTGTITTSSTSAEGLYVNGYSADITNTGTISTEAGSSTFTSASHAIYVSDQNINITNTGTLSTLGEQSSGIYVSEGDGTIISNTGNILVEGKDAHGIYLSDYQSNTTITNSGTISSTGEGGYAILGSDTTDTTVNLLAGSVIVGGIDLGGTTDNDTLNIYSNGSNQTLAASTQTIENINVIGGLALIADESIITLDSANEASRSTTLASSTASVHSITRQRMMADAKPLAPVQVAALTLSPSMLIQERKPVAWSQFFGGSLSHEKTDTASAYDSAHVGLVIGFEKDTNGNRFGTLVGMVNTLTESSGSFENTTSSFYGGGYYTKNLEVINLSSSLLVGIANNENERYINNGSETATSDFGSFYISPSVTVSTSFDVTDALAIQPSASLDVTIAQLSDYTETGSSANLTVDSRNLQTLTTTLQLATVYQLFENSNLSLTLGVSALNSSDDDISVNLSGNNLTYSAENGTSTTPFAGVGYSMQAWTDLTISMGLSMGSNSDESYTNGHFTAAYQF</sequence>
<dbReference type="InterPro" id="IPR012332">
    <property type="entry name" value="Autotransporter_pectin_lyase_C"/>
</dbReference>
<dbReference type="InterPro" id="IPR036709">
    <property type="entry name" value="Autotransporte_beta_dom_sf"/>
</dbReference>
<dbReference type="Gene3D" id="2.40.128.130">
    <property type="entry name" value="Autotransporter beta-domain"/>
    <property type="match status" value="1"/>
</dbReference>
<name>A0A5C8Z9M3_9GAMM</name>
<evidence type="ECO:0000259" key="2">
    <source>
        <dbReference type="PROSITE" id="PS51208"/>
    </source>
</evidence>
<dbReference type="SUPFAM" id="SSF103515">
    <property type="entry name" value="Autotransporter"/>
    <property type="match status" value="1"/>
</dbReference>
<dbReference type="RefSeq" id="WP_147714051.1">
    <property type="nucleotide sequence ID" value="NZ_VKAD01000001.1"/>
</dbReference>
<dbReference type="Pfam" id="PF03797">
    <property type="entry name" value="Autotransporter"/>
    <property type="match status" value="1"/>
</dbReference>
<keyword evidence="4" id="KW-1185">Reference proteome</keyword>
<dbReference type="Gene3D" id="2.160.20.20">
    <property type="match status" value="1"/>
</dbReference>
<dbReference type="PROSITE" id="PS51208">
    <property type="entry name" value="AUTOTRANSPORTER"/>
    <property type="match status" value="1"/>
</dbReference>
<accession>A0A5C8Z9M3</accession>
<organism evidence="3 4">
    <name type="scientific">Reinekea thalattae</name>
    <dbReference type="NCBI Taxonomy" id="2593301"/>
    <lineage>
        <taxon>Bacteria</taxon>
        <taxon>Pseudomonadati</taxon>
        <taxon>Pseudomonadota</taxon>
        <taxon>Gammaproteobacteria</taxon>
        <taxon>Oceanospirillales</taxon>
        <taxon>Saccharospirillaceae</taxon>
        <taxon>Reinekea</taxon>
    </lineage>
</organism>
<keyword evidence="1" id="KW-0732">Signal</keyword>
<feature type="domain" description="Autotransporter" evidence="2">
    <location>
        <begin position="595"/>
        <end position="863"/>
    </location>
</feature>
<comment type="caution">
    <text evidence="3">The sequence shown here is derived from an EMBL/GenBank/DDBJ whole genome shotgun (WGS) entry which is preliminary data.</text>
</comment>
<dbReference type="InterPro" id="IPR005546">
    <property type="entry name" value="Autotransporte_beta"/>
</dbReference>
<evidence type="ECO:0000313" key="4">
    <source>
        <dbReference type="Proteomes" id="UP000321764"/>
    </source>
</evidence>
<dbReference type="OrthoDB" id="5760545at2"/>
<feature type="chain" id="PRO_5022932465" evidence="1">
    <location>
        <begin position="24"/>
        <end position="863"/>
    </location>
</feature>
<dbReference type="Proteomes" id="UP000321764">
    <property type="component" value="Unassembled WGS sequence"/>
</dbReference>
<evidence type="ECO:0000313" key="3">
    <source>
        <dbReference type="EMBL" id="TXR54652.1"/>
    </source>
</evidence>
<dbReference type="EMBL" id="VKAD01000001">
    <property type="protein sequence ID" value="TXR54652.1"/>
    <property type="molecule type" value="Genomic_DNA"/>
</dbReference>